<dbReference type="Gene3D" id="3.30.565.10">
    <property type="entry name" value="Histidine kinase-like ATPase, C-terminal domain"/>
    <property type="match status" value="1"/>
</dbReference>
<dbReference type="PANTHER" id="PTHR43304">
    <property type="entry name" value="PHYTOCHROME-LIKE PROTEIN CPH1"/>
    <property type="match status" value="1"/>
</dbReference>
<organism evidence="8 9">
    <name type="scientific">Chitinophaga pollutisoli</name>
    <dbReference type="NCBI Taxonomy" id="3133966"/>
    <lineage>
        <taxon>Bacteria</taxon>
        <taxon>Pseudomonadati</taxon>
        <taxon>Bacteroidota</taxon>
        <taxon>Chitinophagia</taxon>
        <taxon>Chitinophagales</taxon>
        <taxon>Chitinophagaceae</taxon>
        <taxon>Chitinophaga</taxon>
    </lineage>
</organism>
<dbReference type="Pfam" id="PF02518">
    <property type="entry name" value="HATPase_c"/>
    <property type="match status" value="1"/>
</dbReference>
<dbReference type="RefSeq" id="WP_341836755.1">
    <property type="nucleotide sequence ID" value="NZ_CP149822.1"/>
</dbReference>
<evidence type="ECO:0000256" key="4">
    <source>
        <dbReference type="ARBA" id="ARBA00022679"/>
    </source>
</evidence>
<keyword evidence="9" id="KW-1185">Reference proteome</keyword>
<dbReference type="Proteomes" id="UP001485459">
    <property type="component" value="Chromosome"/>
</dbReference>
<reference evidence="9" key="1">
    <citation type="submission" date="2024-03" db="EMBL/GenBank/DDBJ databases">
        <title>Chitinophaga horti sp. nov., isolated from garden soil.</title>
        <authorList>
            <person name="Lee D.S."/>
            <person name="Han D.M."/>
            <person name="Baek J.H."/>
            <person name="Choi D.G."/>
            <person name="Jeon J.H."/>
            <person name="Jeon C.O."/>
        </authorList>
    </citation>
    <scope>NUCLEOTIDE SEQUENCE [LARGE SCALE GENOMIC DNA]</scope>
    <source>
        <strain evidence="9">GPA1</strain>
    </source>
</reference>
<dbReference type="SUPFAM" id="SSF55874">
    <property type="entry name" value="ATPase domain of HSP90 chaperone/DNA topoisomerase II/histidine kinase"/>
    <property type="match status" value="1"/>
</dbReference>
<dbReference type="InterPro" id="IPR035965">
    <property type="entry name" value="PAS-like_dom_sf"/>
</dbReference>
<dbReference type="Pfam" id="PF08448">
    <property type="entry name" value="PAS_4"/>
    <property type="match status" value="2"/>
</dbReference>
<keyword evidence="4" id="KW-0808">Transferase</keyword>
<dbReference type="Gene3D" id="1.10.287.130">
    <property type="match status" value="1"/>
</dbReference>
<dbReference type="PRINTS" id="PR00344">
    <property type="entry name" value="BCTRLSENSOR"/>
</dbReference>
<dbReference type="InterPro" id="IPR013656">
    <property type="entry name" value="PAS_4"/>
</dbReference>
<dbReference type="SUPFAM" id="SSF55785">
    <property type="entry name" value="PYP-like sensor domain (PAS domain)"/>
    <property type="match status" value="5"/>
</dbReference>
<dbReference type="InterPro" id="IPR052162">
    <property type="entry name" value="Sensor_kinase/Photoreceptor"/>
</dbReference>
<keyword evidence="5" id="KW-0418">Kinase</keyword>
<dbReference type="InterPro" id="IPR036097">
    <property type="entry name" value="HisK_dim/P_sf"/>
</dbReference>
<protein>
    <recommendedName>
        <fullName evidence="2">histidine kinase</fullName>
        <ecNumber evidence="2">2.7.13.3</ecNumber>
    </recommendedName>
</protein>
<dbReference type="InterPro" id="IPR004358">
    <property type="entry name" value="Sig_transdc_His_kin-like_C"/>
</dbReference>
<dbReference type="Gene3D" id="3.30.450.20">
    <property type="entry name" value="PAS domain"/>
    <property type="match status" value="5"/>
</dbReference>
<feature type="coiled-coil region" evidence="6">
    <location>
        <begin position="623"/>
        <end position="686"/>
    </location>
</feature>
<dbReference type="InterPro" id="IPR003594">
    <property type="entry name" value="HATPase_dom"/>
</dbReference>
<comment type="catalytic activity">
    <reaction evidence="1">
        <text>ATP + protein L-histidine = ADP + protein N-phospho-L-histidine.</text>
        <dbReference type="EC" id="2.7.13.3"/>
    </reaction>
</comment>
<keyword evidence="6" id="KW-0175">Coiled coil</keyword>
<gene>
    <name evidence="8" type="ORF">WJU16_02530</name>
</gene>
<proteinExistence type="predicted"/>
<evidence type="ECO:0000256" key="5">
    <source>
        <dbReference type="ARBA" id="ARBA00022777"/>
    </source>
</evidence>
<evidence type="ECO:0000256" key="6">
    <source>
        <dbReference type="SAM" id="Coils"/>
    </source>
</evidence>
<feature type="domain" description="Histidine kinase" evidence="7">
    <location>
        <begin position="657"/>
        <end position="869"/>
    </location>
</feature>
<dbReference type="EC" id="2.7.13.3" evidence="2"/>
<dbReference type="NCBIfam" id="TIGR00229">
    <property type="entry name" value="sensory_box"/>
    <property type="match status" value="2"/>
</dbReference>
<dbReference type="SMART" id="SM00091">
    <property type="entry name" value="PAS"/>
    <property type="match status" value="4"/>
</dbReference>
<evidence type="ECO:0000256" key="1">
    <source>
        <dbReference type="ARBA" id="ARBA00000085"/>
    </source>
</evidence>
<sequence length="869" mass="99843">MNHPLLTQVIEALPDPVAVFDTQLRLVTVNNAFSEESSRHLGFALRAGDSLRQLMDLHPNLASQSMHVWQAALSGERVDFELAYGHPPLRYKISCSPLYNDQQEVFQVMMVIRNVQAETEVRENERFYRSVLENLPVGLQEFTPDGWHRNMNGAQRAILGPEHAANNRPYNVFEDPINRRSGLTALLDEVKQQKAPVKREVLFRYTEIHDENVTRIQPMYYEITGFPVLDLQGDVTCLFIILSEITEKKLAVLSLEKSERLLHTIVENLPVGYIQFDNFGFIRRVNQTQRRFFASTGLEEQPDSNLVQDPFARLFELDQLFLQVLQRGKMVRLEKKLAFQVHNGAGKIDREIFLDLTMFPVEDPVDKDQIVVALVKDITEKKRQELESTKIQESLIQTGEIGKIGGWELDMATRALRWSGQTYKIHELPPYATMTLEKALSFYEPESRERVEQAVAACMSRGKAYDLQVTIQTARNNTLQARVIGKPEYRNGRIVRIYGVIQDVTEQFRIRNQLTRNAELMRLFFDTIDMGYAVMDKDGKVNFINRKAQEIVDHGKVIGRNIFEVFPSLVGSTFHARVQQCIEAQAPVSFSNYLPQPDKWYEFLLAPMQDGSISIFTRNITDSKKMQRELRKANEQLSSLNKFLVNQNKQLEDFAHITSHNLRAPIANLKALMQIMNETADEQEREMYRGMFQEVIRNIDETLNDLIEIVQIRKDLNVERETLAFSDRLQKVKDILLVDMETSAIRLTADFTEAPHIEYPRIYLDSILQNLLTNAIKYRSHERPPSLHLKSKVVEGGIMLTAEDNGLGIDMERYGAKLFGFRKTFHKNKDAKGIGLFITKTQIEAMGGSIHAESQLGAGTKFIITFRPE</sequence>
<evidence type="ECO:0000259" key="7">
    <source>
        <dbReference type="PROSITE" id="PS50109"/>
    </source>
</evidence>
<evidence type="ECO:0000313" key="9">
    <source>
        <dbReference type="Proteomes" id="UP001485459"/>
    </source>
</evidence>
<dbReference type="InterPro" id="IPR000014">
    <property type="entry name" value="PAS"/>
</dbReference>
<dbReference type="PANTHER" id="PTHR43304:SF1">
    <property type="entry name" value="PAC DOMAIN-CONTAINING PROTEIN"/>
    <property type="match status" value="1"/>
</dbReference>
<keyword evidence="3" id="KW-0597">Phosphoprotein</keyword>
<name>A0ABZ2YQV3_9BACT</name>
<dbReference type="InterPro" id="IPR036890">
    <property type="entry name" value="HATPase_C_sf"/>
</dbReference>
<evidence type="ECO:0000256" key="3">
    <source>
        <dbReference type="ARBA" id="ARBA00022553"/>
    </source>
</evidence>
<dbReference type="InterPro" id="IPR005467">
    <property type="entry name" value="His_kinase_dom"/>
</dbReference>
<dbReference type="PROSITE" id="PS50109">
    <property type="entry name" value="HIS_KIN"/>
    <property type="match status" value="1"/>
</dbReference>
<dbReference type="Pfam" id="PF13426">
    <property type="entry name" value="PAS_9"/>
    <property type="match status" value="1"/>
</dbReference>
<dbReference type="SUPFAM" id="SSF47384">
    <property type="entry name" value="Homodimeric domain of signal transducing histidine kinase"/>
    <property type="match status" value="1"/>
</dbReference>
<evidence type="ECO:0000313" key="8">
    <source>
        <dbReference type="EMBL" id="WZN41912.1"/>
    </source>
</evidence>
<dbReference type="SMART" id="SM00387">
    <property type="entry name" value="HATPase_c"/>
    <property type="match status" value="1"/>
</dbReference>
<dbReference type="EMBL" id="CP149822">
    <property type="protein sequence ID" value="WZN41912.1"/>
    <property type="molecule type" value="Genomic_DNA"/>
</dbReference>
<accession>A0ABZ2YQV3</accession>
<evidence type="ECO:0000256" key="2">
    <source>
        <dbReference type="ARBA" id="ARBA00012438"/>
    </source>
</evidence>